<evidence type="ECO:0000313" key="5">
    <source>
        <dbReference type="EMBL" id="RAK28381.1"/>
    </source>
</evidence>
<dbReference type="InterPro" id="IPR040442">
    <property type="entry name" value="Pyrv_kinase-like_dom_sf"/>
</dbReference>
<dbReference type="AlphaFoldDB" id="A0A327ZA23"/>
<dbReference type="InterPro" id="IPR050251">
    <property type="entry name" value="HpcH-HpaI_aldolase"/>
</dbReference>
<dbReference type="SUPFAM" id="SSF51621">
    <property type="entry name" value="Phosphoenolpyruvate/pyruvate domain"/>
    <property type="match status" value="1"/>
</dbReference>
<evidence type="ECO:0000256" key="2">
    <source>
        <dbReference type="ARBA" id="ARBA00022723"/>
    </source>
</evidence>
<keyword evidence="3" id="KW-0456">Lyase</keyword>
<keyword evidence="6" id="KW-1185">Reference proteome</keyword>
<dbReference type="Proteomes" id="UP000249341">
    <property type="component" value="Unassembled WGS sequence"/>
</dbReference>
<dbReference type="GO" id="GO:0016832">
    <property type="term" value="F:aldehyde-lyase activity"/>
    <property type="evidence" value="ECO:0007669"/>
    <property type="project" value="TreeGrafter"/>
</dbReference>
<protein>
    <submittedName>
        <fullName evidence="5">4-hydroxy-2-oxoheptanedioate aldolase</fullName>
    </submittedName>
</protein>
<dbReference type="PANTHER" id="PTHR30502">
    <property type="entry name" value="2-KETO-3-DEOXY-L-RHAMNONATE ALDOLASE"/>
    <property type="match status" value="1"/>
</dbReference>
<keyword evidence="2" id="KW-0479">Metal-binding</keyword>
<evidence type="ECO:0000256" key="1">
    <source>
        <dbReference type="ARBA" id="ARBA00005568"/>
    </source>
</evidence>
<gene>
    <name evidence="5" type="ORF">B0I29_120149</name>
</gene>
<proteinExistence type="inferred from homology"/>
<evidence type="ECO:0000313" key="6">
    <source>
        <dbReference type="Proteomes" id="UP000249341"/>
    </source>
</evidence>
<accession>A0A327ZA23</accession>
<dbReference type="EMBL" id="QLMJ01000020">
    <property type="protein sequence ID" value="RAK28381.1"/>
    <property type="molecule type" value="Genomic_DNA"/>
</dbReference>
<dbReference type="InterPro" id="IPR005000">
    <property type="entry name" value="Aldolase/citrate-lyase_domain"/>
</dbReference>
<dbReference type="Pfam" id="PF03328">
    <property type="entry name" value="HpcH_HpaI"/>
    <property type="match status" value="1"/>
</dbReference>
<organism evidence="5 6">
    <name type="scientific">Actinoplanes lutulentus</name>
    <dbReference type="NCBI Taxonomy" id="1287878"/>
    <lineage>
        <taxon>Bacteria</taxon>
        <taxon>Bacillati</taxon>
        <taxon>Actinomycetota</taxon>
        <taxon>Actinomycetes</taxon>
        <taxon>Micromonosporales</taxon>
        <taxon>Micromonosporaceae</taxon>
        <taxon>Actinoplanes</taxon>
    </lineage>
</organism>
<comment type="caution">
    <text evidence="5">The sequence shown here is derived from an EMBL/GenBank/DDBJ whole genome shotgun (WGS) entry which is preliminary data.</text>
</comment>
<dbReference type="GO" id="GO:0046872">
    <property type="term" value="F:metal ion binding"/>
    <property type="evidence" value="ECO:0007669"/>
    <property type="project" value="UniProtKB-KW"/>
</dbReference>
<dbReference type="Gene3D" id="3.20.20.60">
    <property type="entry name" value="Phosphoenolpyruvate-binding domains"/>
    <property type="match status" value="1"/>
</dbReference>
<dbReference type="PANTHER" id="PTHR30502:SF0">
    <property type="entry name" value="PHOSPHOENOLPYRUVATE CARBOXYLASE FAMILY PROTEIN"/>
    <property type="match status" value="1"/>
</dbReference>
<reference evidence="5 6" key="1">
    <citation type="submission" date="2018-06" db="EMBL/GenBank/DDBJ databases">
        <title>Genomic Encyclopedia of Type Strains, Phase III (KMG-III): the genomes of soil and plant-associated and newly described type strains.</title>
        <authorList>
            <person name="Whitman W."/>
        </authorList>
    </citation>
    <scope>NUCLEOTIDE SEQUENCE [LARGE SCALE GENOMIC DNA]</scope>
    <source>
        <strain evidence="5 6">CGMCC 4.7090</strain>
    </source>
</reference>
<sequence length="251" mass="25396">MAEGRPSVGLWAAGPSAASAEILGRSGLDWILVDMQHGSANAADLLPLIQAIELGGSHALVRVPANDASLIMRALDLGAIGVIVPMVSTAAQARAAAEATRYPPAGNRSFGPIRNFYGLDRAEASTTCLVMIETAEGLANVDEIAATPGVDGLFVGPVDLGLALGAGLRLTAGGVVDEAISQVVEAATRHGIIAGVAGLSPEHAESLLSAGARLVTVGSDLGYVTKGLAGDRERAEQWAARFARPGTTTSG</sequence>
<name>A0A327ZA23_9ACTN</name>
<feature type="domain" description="HpcH/HpaI aldolase/citrate lyase" evidence="4">
    <location>
        <begin position="8"/>
        <end position="224"/>
    </location>
</feature>
<evidence type="ECO:0000256" key="3">
    <source>
        <dbReference type="ARBA" id="ARBA00023239"/>
    </source>
</evidence>
<dbReference type="GO" id="GO:0005737">
    <property type="term" value="C:cytoplasm"/>
    <property type="evidence" value="ECO:0007669"/>
    <property type="project" value="TreeGrafter"/>
</dbReference>
<evidence type="ECO:0000259" key="4">
    <source>
        <dbReference type="Pfam" id="PF03328"/>
    </source>
</evidence>
<comment type="similarity">
    <text evidence="1">Belongs to the HpcH/HpaI aldolase family.</text>
</comment>
<dbReference type="InterPro" id="IPR015813">
    <property type="entry name" value="Pyrv/PenolPyrv_kinase-like_dom"/>
</dbReference>